<evidence type="ECO:0000256" key="1">
    <source>
        <dbReference type="SAM" id="Phobius"/>
    </source>
</evidence>
<keyword evidence="1" id="KW-0472">Membrane</keyword>
<proteinExistence type="predicted"/>
<dbReference type="KEGG" id="rhoz:GXP67_34505"/>
<organism evidence="2 3">
    <name type="scientific">Rhodocytophaga rosea</name>
    <dbReference type="NCBI Taxonomy" id="2704465"/>
    <lineage>
        <taxon>Bacteria</taxon>
        <taxon>Pseudomonadati</taxon>
        <taxon>Bacteroidota</taxon>
        <taxon>Cytophagia</taxon>
        <taxon>Cytophagales</taxon>
        <taxon>Rhodocytophagaceae</taxon>
        <taxon>Rhodocytophaga</taxon>
    </lineage>
</organism>
<evidence type="ECO:0000313" key="3">
    <source>
        <dbReference type="Proteomes" id="UP000480178"/>
    </source>
</evidence>
<gene>
    <name evidence="2" type="ORF">GXP67_34505</name>
</gene>
<feature type="transmembrane region" description="Helical" evidence="1">
    <location>
        <begin position="12"/>
        <end position="33"/>
    </location>
</feature>
<name>A0A6C0GTB9_9BACT</name>
<keyword evidence="1" id="KW-0812">Transmembrane</keyword>
<reference evidence="2 3" key="1">
    <citation type="submission" date="2020-01" db="EMBL/GenBank/DDBJ databases">
        <authorList>
            <person name="Kim M.K."/>
        </authorList>
    </citation>
    <scope>NUCLEOTIDE SEQUENCE [LARGE SCALE GENOMIC DNA]</scope>
    <source>
        <strain evidence="2 3">172606-1</strain>
    </source>
</reference>
<dbReference type="Proteomes" id="UP000480178">
    <property type="component" value="Chromosome"/>
</dbReference>
<protein>
    <submittedName>
        <fullName evidence="2">Uncharacterized protein</fullName>
    </submittedName>
</protein>
<dbReference type="EMBL" id="CP048222">
    <property type="protein sequence ID" value="QHT71409.1"/>
    <property type="molecule type" value="Genomic_DNA"/>
</dbReference>
<keyword evidence="3" id="KW-1185">Reference proteome</keyword>
<keyword evidence="1" id="KW-1133">Transmembrane helix</keyword>
<dbReference type="RefSeq" id="WP_162447348.1">
    <property type="nucleotide sequence ID" value="NZ_CP048222.1"/>
</dbReference>
<dbReference type="AlphaFoldDB" id="A0A6C0GTB9"/>
<accession>A0A6C0GTB9</accession>
<sequence>MARLKIARFWDADKFLSISAMLISVGTFATFIYQTNLIQKQQYASVLPYLEIWNSGADSTRYKLLLVNNGIGPAFIKDIKIHYKGKTYPYDPIVFYSEVIYPSDTISFISTNVNKGQVVPAGERIEIVIVNNSVKDAAKLRQLFGNQTAKLDIVYSSVYEEKWRLDGMGKAPVKLDD</sequence>
<evidence type="ECO:0000313" key="2">
    <source>
        <dbReference type="EMBL" id="QHT71409.1"/>
    </source>
</evidence>